<keyword evidence="4" id="KW-1185">Reference proteome</keyword>
<dbReference type="AlphaFoldDB" id="A0A1C6VXC7"/>
<organism evidence="3 4">
    <name type="scientific">Micromonospora citrea</name>
    <dbReference type="NCBI Taxonomy" id="47855"/>
    <lineage>
        <taxon>Bacteria</taxon>
        <taxon>Bacillati</taxon>
        <taxon>Actinomycetota</taxon>
        <taxon>Actinomycetes</taxon>
        <taxon>Micromonosporales</taxon>
        <taxon>Micromonosporaceae</taxon>
        <taxon>Micromonospora</taxon>
    </lineage>
</organism>
<protein>
    <submittedName>
        <fullName evidence="3">YcxB-like protein</fullName>
    </submittedName>
</protein>
<accession>A0A1C6VXC7</accession>
<dbReference type="Proteomes" id="UP000199001">
    <property type="component" value="Unassembled WGS sequence"/>
</dbReference>
<evidence type="ECO:0000259" key="2">
    <source>
        <dbReference type="Pfam" id="PF14317"/>
    </source>
</evidence>
<evidence type="ECO:0000256" key="1">
    <source>
        <dbReference type="SAM" id="Phobius"/>
    </source>
</evidence>
<feature type="transmembrane region" description="Helical" evidence="1">
    <location>
        <begin position="29"/>
        <end position="46"/>
    </location>
</feature>
<dbReference type="RefSeq" id="WP_091105975.1">
    <property type="nucleotide sequence ID" value="NZ_FMHZ01000002.1"/>
</dbReference>
<proteinExistence type="predicted"/>
<dbReference type="Pfam" id="PF14317">
    <property type="entry name" value="YcxB"/>
    <property type="match status" value="1"/>
</dbReference>
<evidence type="ECO:0000313" key="4">
    <source>
        <dbReference type="Proteomes" id="UP000199001"/>
    </source>
</evidence>
<dbReference type="OrthoDB" id="3683583at2"/>
<keyword evidence="1" id="KW-1133">Transmembrane helix</keyword>
<evidence type="ECO:0000313" key="3">
    <source>
        <dbReference type="EMBL" id="SCL70867.1"/>
    </source>
</evidence>
<gene>
    <name evidence="3" type="ORF">GA0070606_5539</name>
</gene>
<feature type="domain" description="YcxB-like C-terminal" evidence="2">
    <location>
        <begin position="91"/>
        <end position="150"/>
    </location>
</feature>
<dbReference type="STRING" id="47855.GA0070606_5539"/>
<sequence length="159" mass="17864">MRISMLVPYDEKQLRRTLHFVLRPQLRPLRVMGWVLIVLGVALVALKPSAPLAYGVLVLGLLFVVAIPPITVAQSVRMQSDVIRDGLHITLDDEWLTLTYPLAESRFRWSGLGRVVETSEVWYVMFGKLQAIMIPKAPMTEEERATFAAFVGGLHPAAR</sequence>
<keyword evidence="1" id="KW-0812">Transmembrane</keyword>
<name>A0A1C6VXC7_9ACTN</name>
<dbReference type="EMBL" id="FMHZ01000002">
    <property type="protein sequence ID" value="SCL70867.1"/>
    <property type="molecule type" value="Genomic_DNA"/>
</dbReference>
<keyword evidence="1" id="KW-0472">Membrane</keyword>
<feature type="transmembrane region" description="Helical" evidence="1">
    <location>
        <begin position="52"/>
        <end position="73"/>
    </location>
</feature>
<dbReference type="InterPro" id="IPR025588">
    <property type="entry name" value="YcxB-like_C"/>
</dbReference>
<reference evidence="4" key="1">
    <citation type="submission" date="2016-06" db="EMBL/GenBank/DDBJ databases">
        <authorList>
            <person name="Varghese N."/>
            <person name="Submissions Spin"/>
        </authorList>
    </citation>
    <scope>NUCLEOTIDE SEQUENCE [LARGE SCALE GENOMIC DNA]</scope>
    <source>
        <strain evidence="4">DSM 43903</strain>
    </source>
</reference>